<evidence type="ECO:0000313" key="1">
    <source>
        <dbReference type="Proteomes" id="UP000035680"/>
    </source>
</evidence>
<reference evidence="1" key="1">
    <citation type="submission" date="2014-07" db="EMBL/GenBank/DDBJ databases">
        <authorList>
            <person name="Martin A.A"/>
            <person name="De Silva N."/>
        </authorList>
    </citation>
    <scope>NUCLEOTIDE SEQUENCE</scope>
</reference>
<evidence type="ECO:0000313" key="2">
    <source>
        <dbReference type="WBParaSite" id="SVE_2012200.1"/>
    </source>
</evidence>
<dbReference type="Proteomes" id="UP000035680">
    <property type="component" value="Unassembled WGS sequence"/>
</dbReference>
<organism evidence="1 2">
    <name type="scientific">Strongyloides venezuelensis</name>
    <name type="common">Threadworm</name>
    <dbReference type="NCBI Taxonomy" id="75913"/>
    <lineage>
        <taxon>Eukaryota</taxon>
        <taxon>Metazoa</taxon>
        <taxon>Ecdysozoa</taxon>
        <taxon>Nematoda</taxon>
        <taxon>Chromadorea</taxon>
        <taxon>Rhabditida</taxon>
        <taxon>Tylenchina</taxon>
        <taxon>Panagrolaimomorpha</taxon>
        <taxon>Strongyloidoidea</taxon>
        <taxon>Strongyloididae</taxon>
        <taxon>Strongyloides</taxon>
    </lineage>
</organism>
<dbReference type="WBParaSite" id="SVE_2012200.1">
    <property type="protein sequence ID" value="SVE_2012200.1"/>
    <property type="gene ID" value="SVE_2012200"/>
</dbReference>
<accession>A0A0K0G5U6</accession>
<reference evidence="2" key="2">
    <citation type="submission" date="2015-08" db="UniProtKB">
        <authorList>
            <consortium name="WormBaseParasite"/>
        </authorList>
    </citation>
    <scope>IDENTIFICATION</scope>
</reference>
<proteinExistence type="predicted"/>
<keyword evidence="1" id="KW-1185">Reference proteome</keyword>
<sequence length="79" mass="9575">MSSKYLHIYKQNNFGRYYIAIDRPCDVILEEDRKRLNTITVLIRLTMRLLSMEQSTYLNVMKHGEMRTSIPFYKRDNQI</sequence>
<dbReference type="AlphaFoldDB" id="A0A0K0G5U6"/>
<protein>
    <submittedName>
        <fullName evidence="2">Integrase</fullName>
    </submittedName>
</protein>
<name>A0A0K0G5U6_STRVS</name>